<name>A0A8H3CA39_9AGAM</name>
<dbReference type="CDD" id="cd02961">
    <property type="entry name" value="PDI_a_family"/>
    <property type="match status" value="1"/>
</dbReference>
<organism evidence="6 7">
    <name type="scientific">Rhizoctonia solani</name>
    <dbReference type="NCBI Taxonomy" id="456999"/>
    <lineage>
        <taxon>Eukaryota</taxon>
        <taxon>Fungi</taxon>
        <taxon>Dikarya</taxon>
        <taxon>Basidiomycota</taxon>
        <taxon>Agaricomycotina</taxon>
        <taxon>Agaricomycetes</taxon>
        <taxon>Cantharellales</taxon>
        <taxon>Ceratobasidiaceae</taxon>
        <taxon>Rhizoctonia</taxon>
    </lineage>
</organism>
<dbReference type="EMBL" id="CAJMXA010002174">
    <property type="protein sequence ID" value="CAE6477060.1"/>
    <property type="molecule type" value="Genomic_DNA"/>
</dbReference>
<reference evidence="6" key="1">
    <citation type="submission" date="2021-01" db="EMBL/GenBank/DDBJ databases">
        <authorList>
            <person name="Kaushik A."/>
        </authorList>
    </citation>
    <scope>NUCLEOTIDE SEQUENCE</scope>
    <source>
        <strain evidence="6">AG6-10EEA</strain>
    </source>
</reference>
<dbReference type="PROSITE" id="PS00194">
    <property type="entry name" value="THIOREDOXIN_1"/>
    <property type="match status" value="1"/>
</dbReference>
<comment type="similarity">
    <text evidence="1">Belongs to the protein disulfide isomerase family.</text>
</comment>
<feature type="domain" description="Thioredoxin" evidence="5">
    <location>
        <begin position="138"/>
        <end position="276"/>
    </location>
</feature>
<comment type="caution">
    <text evidence="6">The sequence shown here is derived from an EMBL/GenBank/DDBJ whole genome shotgun (WGS) entry which is preliminary data.</text>
</comment>
<dbReference type="Gene3D" id="3.40.30.10">
    <property type="entry name" value="Glutaredoxin"/>
    <property type="match status" value="3"/>
</dbReference>
<evidence type="ECO:0000313" key="7">
    <source>
        <dbReference type="Proteomes" id="UP000663853"/>
    </source>
</evidence>
<dbReference type="PANTHER" id="PTHR45672:SF3">
    <property type="entry name" value="THIOREDOXIN DOMAIN-CONTAINING PROTEIN 5"/>
    <property type="match status" value="1"/>
</dbReference>
<evidence type="ECO:0000256" key="4">
    <source>
        <dbReference type="SAM" id="SignalP"/>
    </source>
</evidence>
<feature type="chain" id="PRO_5034179886" description="Thioredoxin domain-containing protein" evidence="4">
    <location>
        <begin position="28"/>
        <end position="591"/>
    </location>
</feature>
<dbReference type="GO" id="GO:0005783">
    <property type="term" value="C:endoplasmic reticulum"/>
    <property type="evidence" value="ECO:0007669"/>
    <property type="project" value="TreeGrafter"/>
</dbReference>
<feature type="domain" description="Thioredoxin" evidence="5">
    <location>
        <begin position="10"/>
        <end position="134"/>
    </location>
</feature>
<dbReference type="SUPFAM" id="SSF52833">
    <property type="entry name" value="Thioredoxin-like"/>
    <property type="match status" value="2"/>
</dbReference>
<dbReference type="AlphaFoldDB" id="A0A8H3CA39"/>
<protein>
    <recommendedName>
        <fullName evidence="5">Thioredoxin domain-containing protein</fullName>
    </recommendedName>
</protein>
<evidence type="ECO:0000259" key="5">
    <source>
        <dbReference type="PROSITE" id="PS51352"/>
    </source>
</evidence>
<evidence type="ECO:0000313" key="6">
    <source>
        <dbReference type="EMBL" id="CAE6477060.1"/>
    </source>
</evidence>
<proteinExistence type="inferred from homology"/>
<dbReference type="GO" id="GO:0003756">
    <property type="term" value="F:protein disulfide isomerase activity"/>
    <property type="evidence" value="ECO:0007669"/>
    <property type="project" value="TreeGrafter"/>
</dbReference>
<keyword evidence="3" id="KW-0472">Membrane</keyword>
<evidence type="ECO:0000256" key="2">
    <source>
        <dbReference type="ARBA" id="ARBA00022729"/>
    </source>
</evidence>
<keyword evidence="3" id="KW-0812">Transmembrane</keyword>
<feature type="signal peptide" evidence="4">
    <location>
        <begin position="1"/>
        <end position="27"/>
    </location>
</feature>
<dbReference type="PANTHER" id="PTHR45672">
    <property type="entry name" value="PROTEIN DISULFIDE-ISOMERASE C17H9.14C-RELATED"/>
    <property type="match status" value="1"/>
</dbReference>
<dbReference type="InterPro" id="IPR036249">
    <property type="entry name" value="Thioredoxin-like_sf"/>
</dbReference>
<dbReference type="InterPro" id="IPR051063">
    <property type="entry name" value="PDI"/>
</dbReference>
<dbReference type="PROSITE" id="PS51352">
    <property type="entry name" value="THIOREDOXIN_2"/>
    <property type="match status" value="2"/>
</dbReference>
<keyword evidence="3" id="KW-1133">Transmembrane helix</keyword>
<dbReference type="Pfam" id="PF00085">
    <property type="entry name" value="Thioredoxin"/>
    <property type="match status" value="2"/>
</dbReference>
<dbReference type="Proteomes" id="UP000663853">
    <property type="component" value="Unassembled WGS sequence"/>
</dbReference>
<sequence>MIFSSYLRTAALAVVLAILTLIPPSNAEHLTQTDFTSSISKGLWLVEFYSPYCPHCKRFAPTWDKVAKEKAPLVGISGFTMAQVNCIAQGDLCNTNGVTGYPQVMLFQDGKKLEDYSGDRTHDDLSSWIDKRVANYAQSSGLKSSSTSSVSHLNPEGEVLVLTPETFDKSLSEGPTFIKFYAPWLVAFALPSEVVLIVDRCGHCKKLAPVWAELATKTKGQVNIAEVNCEQYGALCKSQNIDGYPMLFFYNAGQKVDFRGGRKLEPLEQFVLRAVAPGVQPITAEEVDSVLQKESVFFLVLYTYSTPQSYLDNIDEAAKPLLGTPVVYKSRNPELFAKFKVDPAEGPVIIVVKDHEISPFSVLPLSAETTAPILGAFFQHHRIPTLQQLTAENFPDVMKHPAKPLVVLAAFDMENMSKTQLGEQIEKLTLTAKRWQTSAVRLTDTRPTIFVWMDGDRWGKWLKSMYGIKREDMPAVVIVDHSRLLYYDTDAGKARLQLERESIFAALESAYLGLLRPKHSENFVERTMRSMNDRVEYIGSSAWAHPFLTAGVVVGFLAGSLWLIRRIIDDDVPSGSYQPTRHQWKPSHRLD</sequence>
<dbReference type="GO" id="GO:0006457">
    <property type="term" value="P:protein folding"/>
    <property type="evidence" value="ECO:0007669"/>
    <property type="project" value="TreeGrafter"/>
</dbReference>
<gene>
    <name evidence="6" type="ORF">RDB_LOCUS82339</name>
</gene>
<accession>A0A8H3CA39</accession>
<evidence type="ECO:0000256" key="1">
    <source>
        <dbReference type="ARBA" id="ARBA00006347"/>
    </source>
</evidence>
<dbReference type="InterPro" id="IPR017937">
    <property type="entry name" value="Thioredoxin_CS"/>
</dbReference>
<dbReference type="Pfam" id="PF13848">
    <property type="entry name" value="Thioredoxin_6"/>
    <property type="match status" value="1"/>
</dbReference>
<dbReference type="InterPro" id="IPR013766">
    <property type="entry name" value="Thioredoxin_domain"/>
</dbReference>
<feature type="transmembrane region" description="Helical" evidence="3">
    <location>
        <begin position="543"/>
        <end position="564"/>
    </location>
</feature>
<keyword evidence="2 4" id="KW-0732">Signal</keyword>
<evidence type="ECO:0000256" key="3">
    <source>
        <dbReference type="SAM" id="Phobius"/>
    </source>
</evidence>